<accession>A0A1R4HGH3</accession>
<organism evidence="3 4">
    <name type="scientific">Crenothrix polyspora</name>
    <dbReference type="NCBI Taxonomy" id="360316"/>
    <lineage>
        <taxon>Bacteria</taxon>
        <taxon>Pseudomonadati</taxon>
        <taxon>Pseudomonadota</taxon>
        <taxon>Gammaproteobacteria</taxon>
        <taxon>Methylococcales</taxon>
        <taxon>Crenotrichaceae</taxon>
        <taxon>Crenothrix</taxon>
    </lineage>
</organism>
<dbReference type="InterPro" id="IPR011041">
    <property type="entry name" value="Quinoprot_gluc/sorb_DH_b-prop"/>
</dbReference>
<dbReference type="AlphaFoldDB" id="A0A1R4HGH3"/>
<name>A0A1R4HGH3_9GAMM</name>
<dbReference type="Proteomes" id="UP000195442">
    <property type="component" value="Unassembled WGS sequence"/>
</dbReference>
<dbReference type="PANTHER" id="PTHR33546:SF1">
    <property type="entry name" value="LARGE, MULTIFUNCTIONAL SECRETED PROTEIN"/>
    <property type="match status" value="1"/>
</dbReference>
<feature type="signal peptide" evidence="1">
    <location>
        <begin position="1"/>
        <end position="26"/>
    </location>
</feature>
<evidence type="ECO:0000313" key="4">
    <source>
        <dbReference type="Proteomes" id="UP000195442"/>
    </source>
</evidence>
<evidence type="ECO:0000256" key="1">
    <source>
        <dbReference type="SAM" id="SignalP"/>
    </source>
</evidence>
<dbReference type="Pfam" id="PF23500">
    <property type="entry name" value="DUF7133"/>
    <property type="match status" value="1"/>
</dbReference>
<proteinExistence type="predicted"/>
<dbReference type="PANTHER" id="PTHR33546">
    <property type="entry name" value="LARGE, MULTIFUNCTIONAL SECRETED PROTEIN-RELATED"/>
    <property type="match status" value="1"/>
</dbReference>
<dbReference type="InterPro" id="IPR055557">
    <property type="entry name" value="DUF7133"/>
</dbReference>
<reference evidence="4" key="1">
    <citation type="submission" date="2017-02" db="EMBL/GenBank/DDBJ databases">
        <authorList>
            <person name="Daims H."/>
        </authorList>
    </citation>
    <scope>NUCLEOTIDE SEQUENCE [LARGE SCALE GENOMIC DNA]</scope>
</reference>
<dbReference type="OrthoDB" id="9770043at2"/>
<feature type="chain" id="PRO_5013181682" evidence="1">
    <location>
        <begin position="27"/>
        <end position="378"/>
    </location>
</feature>
<dbReference type="InterPro" id="IPR011042">
    <property type="entry name" value="6-blade_b-propeller_TolB-like"/>
</dbReference>
<gene>
    <name evidence="3" type="ORF">CRENPOLYSF2_520016</name>
</gene>
<evidence type="ECO:0000313" key="3">
    <source>
        <dbReference type="EMBL" id="SJM95325.1"/>
    </source>
</evidence>
<dbReference type="Gene3D" id="2.120.10.30">
    <property type="entry name" value="TolB, C-terminal domain"/>
    <property type="match status" value="1"/>
</dbReference>
<keyword evidence="1" id="KW-0732">Signal</keyword>
<sequence length="378" mass="42532">MKDMACIFMKKIMFTLLLFNTSLVFAQPNTYQELIKQLHVPEGFSLSVYADNLPGARSLALGDNGVVFVGTGREGEVYAIQDSNADGLADKRYVIATKLLMPNGVAYKDGTLYVAEVSRISRYEHILDNLSHPPKPVVIYDQLPSDPHHGWKYLRFGPDNKLYTAVGAPCNICKPEEAIYTSLVRLNADGGHFEILAVGIRNTVGFDWQPNTNMLFFTDNGRDYLGDDTPADELNRWLILGEHFGFPYYHAGDIADPDILTDKKAQQFSAPVWKFKAHVAPLGARFYRGDQFPPQYKNQLFVAQHGSWNRSKPDGYRIALVKFEQDQPVAEEVFIDGWLDKEDKVLGRPVDVLEMPDGSLLISDDQLGVIYQVKYTGK</sequence>
<keyword evidence="4" id="KW-1185">Reference proteome</keyword>
<evidence type="ECO:0000259" key="2">
    <source>
        <dbReference type="Pfam" id="PF23500"/>
    </source>
</evidence>
<dbReference type="EMBL" id="FUKJ01000416">
    <property type="protein sequence ID" value="SJM95325.1"/>
    <property type="molecule type" value="Genomic_DNA"/>
</dbReference>
<dbReference type="SUPFAM" id="SSF50952">
    <property type="entry name" value="Soluble quinoprotein glucose dehydrogenase"/>
    <property type="match status" value="1"/>
</dbReference>
<protein>
    <submittedName>
        <fullName evidence="3">Putative L-sorbosone dehydrogenase</fullName>
    </submittedName>
</protein>
<feature type="domain" description="DUF7133" evidence="2">
    <location>
        <begin position="36"/>
        <end position="364"/>
    </location>
</feature>